<protein>
    <submittedName>
        <fullName evidence="1">Uncharacterized protein</fullName>
    </submittedName>
</protein>
<gene>
    <name evidence="1" type="ORF">DQK91_18245</name>
</gene>
<sequence length="96" mass="10729">MPPILCLHANDSHGPFFLKMSICNLPIPREAHSSPVIEGPLPSDREIRSQHILQQINQATGLQTKRIDLNEVMFPPQSLQANLKELLGIVLGQTRK</sequence>
<reference evidence="1 2" key="1">
    <citation type="submission" date="2018-06" db="EMBL/GenBank/DDBJ databases">
        <title>Complete genome of Desulfovibrio marinus P48SEP.</title>
        <authorList>
            <person name="Crispim J.S."/>
            <person name="Vidigal P.M.P."/>
            <person name="Silva L.C.F."/>
            <person name="Araujo L.C."/>
            <person name="Laguardia C.N."/>
            <person name="Dias R.S."/>
            <person name="Sousa M.P."/>
            <person name="Paula S.O."/>
            <person name="Silva C."/>
        </authorList>
    </citation>
    <scope>NUCLEOTIDE SEQUENCE [LARGE SCALE GENOMIC DNA]</scope>
    <source>
        <strain evidence="1 2">P48SEP</strain>
    </source>
</reference>
<evidence type="ECO:0000313" key="1">
    <source>
        <dbReference type="EMBL" id="TVM31604.1"/>
    </source>
</evidence>
<organism evidence="1 2">
    <name type="scientific">Oceanidesulfovibrio marinus</name>
    <dbReference type="NCBI Taxonomy" id="370038"/>
    <lineage>
        <taxon>Bacteria</taxon>
        <taxon>Pseudomonadati</taxon>
        <taxon>Thermodesulfobacteriota</taxon>
        <taxon>Desulfovibrionia</taxon>
        <taxon>Desulfovibrionales</taxon>
        <taxon>Desulfovibrionaceae</taxon>
        <taxon>Oceanidesulfovibrio</taxon>
    </lineage>
</organism>
<accession>A0A6P1ZD42</accession>
<evidence type="ECO:0000313" key="2">
    <source>
        <dbReference type="Proteomes" id="UP000434052"/>
    </source>
</evidence>
<name>A0A6P1ZD42_9BACT</name>
<proteinExistence type="predicted"/>
<dbReference type="AlphaFoldDB" id="A0A6P1ZD42"/>
<comment type="caution">
    <text evidence="1">The sequence shown here is derived from an EMBL/GenBank/DDBJ whole genome shotgun (WGS) entry which is preliminary data.</text>
</comment>
<dbReference type="EMBL" id="QMIF01000015">
    <property type="protein sequence ID" value="TVM31604.1"/>
    <property type="molecule type" value="Genomic_DNA"/>
</dbReference>
<dbReference type="Proteomes" id="UP000434052">
    <property type="component" value="Unassembled WGS sequence"/>
</dbReference>